<name>A0A226WXU7_CABSO</name>
<dbReference type="RefSeq" id="WP_256983230.1">
    <property type="nucleotide sequence ID" value="NZ_MTHB01000158.1"/>
</dbReference>
<evidence type="ECO:0000313" key="2">
    <source>
        <dbReference type="Proteomes" id="UP000214720"/>
    </source>
</evidence>
<dbReference type="GO" id="GO:0016740">
    <property type="term" value="F:transferase activity"/>
    <property type="evidence" value="ECO:0007669"/>
    <property type="project" value="UniProtKB-KW"/>
</dbReference>
<dbReference type="Proteomes" id="UP000214720">
    <property type="component" value="Unassembled WGS sequence"/>
</dbReference>
<gene>
    <name evidence="1" type="ORF">BSU04_24085</name>
</gene>
<sequence length="388" mass="42670">MQRRVPTVYELRATCPPGARISDDYAADVAQHLTAALGYQKVTTLQMLNDVSALTNAGSLLSEHDEIVASYDLEVTASHAMGYRALGLSNGICNAALAEFNPDYAVESRVHVINGMGVTLGDSVIGLTALTAIKTRFPHLSFAIYRPAQTPRYVKRLYELAAPLLGSVIDLPVNLDAIPYKELRIDLGNHLFWPKFSSLPMIDFFLDAMGIWPDEVPATDKRNHWLQKLALPRPQAPEGGYVLLCPSASTPVRSIPESFRSEFVEALSQRYRLPVVGFGVIDHMLYTDVTVRAPDTADFLAWIKHAAYLVTPDTAAVHIAAGFDIPTTAFFSTIAPDLRVRDYPRCKPVSLLVPELKGIHASTRASDVDRVERAYRALKIDGDFSGFA</sequence>
<dbReference type="EMBL" id="MTHB01000158">
    <property type="protein sequence ID" value="OXC75995.1"/>
    <property type="molecule type" value="Genomic_DNA"/>
</dbReference>
<dbReference type="AlphaFoldDB" id="A0A226WXU7"/>
<organism evidence="1 2">
    <name type="scientific">Caballeronia sordidicola</name>
    <name type="common">Burkholderia sordidicola</name>
    <dbReference type="NCBI Taxonomy" id="196367"/>
    <lineage>
        <taxon>Bacteria</taxon>
        <taxon>Pseudomonadati</taxon>
        <taxon>Pseudomonadota</taxon>
        <taxon>Betaproteobacteria</taxon>
        <taxon>Burkholderiales</taxon>
        <taxon>Burkholderiaceae</taxon>
        <taxon>Caballeronia</taxon>
    </lineage>
</organism>
<proteinExistence type="predicted"/>
<dbReference type="SUPFAM" id="SSF53756">
    <property type="entry name" value="UDP-Glycosyltransferase/glycogen phosphorylase"/>
    <property type="match status" value="1"/>
</dbReference>
<protein>
    <submittedName>
        <fullName evidence="1">ADP-heptose:LPS heptosyltransferase</fullName>
    </submittedName>
</protein>
<keyword evidence="1" id="KW-0808">Transferase</keyword>
<comment type="caution">
    <text evidence="1">The sequence shown here is derived from an EMBL/GenBank/DDBJ whole genome shotgun (WGS) entry which is preliminary data.</text>
</comment>
<reference evidence="2" key="1">
    <citation type="submission" date="2017-01" db="EMBL/GenBank/DDBJ databases">
        <title>Genome Analysis of Deinococcus marmoris KOPRI26562.</title>
        <authorList>
            <person name="Kim J.H."/>
            <person name="Oh H.-M."/>
        </authorList>
    </citation>
    <scope>NUCLEOTIDE SEQUENCE [LARGE SCALE GENOMIC DNA]</scope>
    <source>
        <strain evidence="2">PAMC 26633</strain>
    </source>
</reference>
<dbReference type="Gene3D" id="3.40.50.2000">
    <property type="entry name" value="Glycogen Phosphorylase B"/>
    <property type="match status" value="1"/>
</dbReference>
<accession>A0A226WXU7</accession>
<evidence type="ECO:0000313" key="1">
    <source>
        <dbReference type="EMBL" id="OXC75995.1"/>
    </source>
</evidence>